<feature type="domain" description="Initiator Rep protein WH1" evidence="3">
    <location>
        <begin position="42"/>
        <end position="176"/>
    </location>
</feature>
<dbReference type="RefSeq" id="WP_169161873.1">
    <property type="nucleotide sequence ID" value="NZ_JABBFW010000014.1"/>
</dbReference>
<dbReference type="Pfam" id="PF21205">
    <property type="entry name" value="Rep3_C"/>
    <property type="match status" value="1"/>
</dbReference>
<name>A0A848F9X5_9BURK</name>
<dbReference type="InterPro" id="IPR000525">
    <property type="entry name" value="Initiator_Rep_WH1"/>
</dbReference>
<dbReference type="AlphaFoldDB" id="A0A848F9X5"/>
<accession>A0A848F9X5</accession>
<dbReference type="EMBL" id="JABBFW010000014">
    <property type="protein sequence ID" value="NML16967.1"/>
    <property type="molecule type" value="Genomic_DNA"/>
</dbReference>
<dbReference type="SUPFAM" id="SSF46785">
    <property type="entry name" value="Winged helix' DNA-binding domain"/>
    <property type="match status" value="1"/>
</dbReference>
<keyword evidence="5" id="KW-1185">Reference proteome</keyword>
<dbReference type="InterPro" id="IPR036388">
    <property type="entry name" value="WH-like_DNA-bd_sf"/>
</dbReference>
<comment type="similarity">
    <text evidence="1">Belongs to the initiator RepB protein family.</text>
</comment>
<evidence type="ECO:0000256" key="2">
    <source>
        <dbReference type="SAM" id="MobiDB-lite"/>
    </source>
</evidence>
<evidence type="ECO:0000256" key="1">
    <source>
        <dbReference type="ARBA" id="ARBA00038283"/>
    </source>
</evidence>
<feature type="region of interest" description="Disordered" evidence="2">
    <location>
        <begin position="1"/>
        <end position="24"/>
    </location>
</feature>
<dbReference type="InterPro" id="IPR036390">
    <property type="entry name" value="WH_DNA-bd_sf"/>
</dbReference>
<dbReference type="GO" id="GO:0006270">
    <property type="term" value="P:DNA replication initiation"/>
    <property type="evidence" value="ECO:0007669"/>
    <property type="project" value="InterPro"/>
</dbReference>
<dbReference type="Gene3D" id="1.10.10.10">
    <property type="entry name" value="Winged helix-like DNA-binding domain superfamily/Winged helix DNA-binding domain"/>
    <property type="match status" value="1"/>
</dbReference>
<proteinExistence type="inferred from homology"/>
<evidence type="ECO:0000313" key="5">
    <source>
        <dbReference type="Proteomes" id="UP000574067"/>
    </source>
</evidence>
<comment type="caution">
    <text evidence="4">The sequence shown here is derived from an EMBL/GenBank/DDBJ whole genome shotgun (WGS) entry which is preliminary data.</text>
</comment>
<evidence type="ECO:0000313" key="4">
    <source>
        <dbReference type="EMBL" id="NML16967.1"/>
    </source>
</evidence>
<sequence length="434" mass="49558">MNRRSREVAESPQGSLLPPESQEPDDLWRKTVKVVHSVPRGHSLTVMQRKIANAWMKHAIENPRGRDGWWQMPLMKLRQETGFGGSHNTKHLKESAKALMRIIFEFDVFAPGERRTDEWQAQVLFHGVALSRGYIRWQISDNIYRELLRPEVYALINMAVMRRFTTAAALQLWEFCVRFENIGVTKRLRWEELRDAVLDGAGKASFADWKVLKKRAVVPAIAEINACSDHDIELIEFREGRRMAEVQFRVTRKSQDTRVPLEAERLVERIVRLGVPAIEAKRMASLYPVPRLHAALHYTELRQTDTEQTPLESPAAYFRRALELGWGYAGDIGSLQVMQAAGPVAAAAANDVGAPDASDAAATKRRELARAHYDKQSPTEKEALRERYNAQQHLPNLRVKARVSKMTQVAFLNWLARELWGDEAQDVRPGTRPC</sequence>
<organism evidence="4 5">
    <name type="scientific">Azohydromonas caseinilytica</name>
    <dbReference type="NCBI Taxonomy" id="2728836"/>
    <lineage>
        <taxon>Bacteria</taxon>
        <taxon>Pseudomonadati</taxon>
        <taxon>Pseudomonadota</taxon>
        <taxon>Betaproteobacteria</taxon>
        <taxon>Burkholderiales</taxon>
        <taxon>Sphaerotilaceae</taxon>
        <taxon>Azohydromonas</taxon>
    </lineage>
</organism>
<gene>
    <name evidence="4" type="ORF">HHL10_18460</name>
</gene>
<protein>
    <submittedName>
        <fullName evidence="4">Replication initiation protein</fullName>
    </submittedName>
</protein>
<dbReference type="GO" id="GO:0003887">
    <property type="term" value="F:DNA-directed DNA polymerase activity"/>
    <property type="evidence" value="ECO:0007669"/>
    <property type="project" value="InterPro"/>
</dbReference>
<dbReference type="Proteomes" id="UP000574067">
    <property type="component" value="Unassembled WGS sequence"/>
</dbReference>
<evidence type="ECO:0000259" key="3">
    <source>
        <dbReference type="Pfam" id="PF01051"/>
    </source>
</evidence>
<reference evidence="4 5" key="1">
    <citation type="submission" date="2020-04" db="EMBL/GenBank/DDBJ databases">
        <title>Azohydromonas sp. isolated from soil.</title>
        <authorList>
            <person name="Dahal R.H."/>
        </authorList>
    </citation>
    <scope>NUCLEOTIDE SEQUENCE [LARGE SCALE GENOMIC DNA]</scope>
    <source>
        <strain evidence="4 5">G-1-1-14</strain>
    </source>
</reference>
<dbReference type="Pfam" id="PF01051">
    <property type="entry name" value="Rep3_N"/>
    <property type="match status" value="1"/>
</dbReference>